<keyword evidence="2" id="KW-1185">Reference proteome</keyword>
<reference evidence="1" key="1">
    <citation type="submission" date="2022-04" db="EMBL/GenBank/DDBJ databases">
        <title>Genome of the entomopathogenic fungus Entomophthora muscae.</title>
        <authorList>
            <person name="Elya C."/>
            <person name="Lovett B.R."/>
            <person name="Lee E."/>
            <person name="Macias A.M."/>
            <person name="Hajek A.E."/>
            <person name="De Bivort B.L."/>
            <person name="Kasson M.T."/>
            <person name="De Fine Licht H.H."/>
            <person name="Stajich J.E."/>
        </authorList>
    </citation>
    <scope>NUCLEOTIDE SEQUENCE</scope>
    <source>
        <strain evidence="1">Berkeley</strain>
    </source>
</reference>
<evidence type="ECO:0000313" key="1">
    <source>
        <dbReference type="EMBL" id="KAJ9087229.1"/>
    </source>
</evidence>
<gene>
    <name evidence="1" type="ORF">DSO57_1035169</name>
</gene>
<sequence>MSGISASQHVSFYGIPRNRTVPGSRPLRVSSPAGPGYLGRTLVKLHPSRFKSRWINWVDFDAADESGRAPPLRGVWMQVSLSKCWVLDPGSEKFLPRVYWIAYP</sequence>
<accession>A0ACC2UK00</accession>
<organism evidence="1 2">
    <name type="scientific">Entomophthora muscae</name>
    <dbReference type="NCBI Taxonomy" id="34485"/>
    <lineage>
        <taxon>Eukaryota</taxon>
        <taxon>Fungi</taxon>
        <taxon>Fungi incertae sedis</taxon>
        <taxon>Zoopagomycota</taxon>
        <taxon>Entomophthoromycotina</taxon>
        <taxon>Entomophthoromycetes</taxon>
        <taxon>Entomophthorales</taxon>
        <taxon>Entomophthoraceae</taxon>
        <taxon>Entomophthora</taxon>
    </lineage>
</organism>
<name>A0ACC2UK00_9FUNG</name>
<proteinExistence type="predicted"/>
<evidence type="ECO:0000313" key="2">
    <source>
        <dbReference type="Proteomes" id="UP001165960"/>
    </source>
</evidence>
<protein>
    <submittedName>
        <fullName evidence="1">Uncharacterized protein</fullName>
    </submittedName>
</protein>
<comment type="caution">
    <text evidence="1">The sequence shown here is derived from an EMBL/GenBank/DDBJ whole genome shotgun (WGS) entry which is preliminary data.</text>
</comment>
<dbReference type="Proteomes" id="UP001165960">
    <property type="component" value="Unassembled WGS sequence"/>
</dbReference>
<dbReference type="EMBL" id="QTSX02000305">
    <property type="protein sequence ID" value="KAJ9087229.1"/>
    <property type="molecule type" value="Genomic_DNA"/>
</dbReference>